<sequence length="173" mass="19152">MPLAKSNEARISQPTDDLVQHVDHENNAPSNSSQPSCSTNDTSSVQPFIEIDRARTPLASLPIQSIESPHIPLENLAPLPRAEYLSRSNRKRAKSDILSGSPYKLALEESLVSKKVPKNVPKIQSKTVPKTNSKPLPKKGKQPFKVPKKMPKKKVWRCPACTEVYVDPPQKTG</sequence>
<feature type="compositionally biased region" description="Polar residues" evidence="1">
    <location>
        <begin position="122"/>
        <end position="134"/>
    </location>
</feature>
<dbReference type="Proteomes" id="UP001153714">
    <property type="component" value="Chromosome 2"/>
</dbReference>
<organism evidence="2 3">
    <name type="scientific">Diatraea saccharalis</name>
    <name type="common">sugarcane borer</name>
    <dbReference type="NCBI Taxonomy" id="40085"/>
    <lineage>
        <taxon>Eukaryota</taxon>
        <taxon>Metazoa</taxon>
        <taxon>Ecdysozoa</taxon>
        <taxon>Arthropoda</taxon>
        <taxon>Hexapoda</taxon>
        <taxon>Insecta</taxon>
        <taxon>Pterygota</taxon>
        <taxon>Neoptera</taxon>
        <taxon>Endopterygota</taxon>
        <taxon>Lepidoptera</taxon>
        <taxon>Glossata</taxon>
        <taxon>Ditrysia</taxon>
        <taxon>Pyraloidea</taxon>
        <taxon>Crambidae</taxon>
        <taxon>Crambinae</taxon>
        <taxon>Diatraea</taxon>
    </lineage>
</organism>
<evidence type="ECO:0000313" key="2">
    <source>
        <dbReference type="EMBL" id="CAG9789337.1"/>
    </source>
</evidence>
<name>A0A9N9WE60_9NEOP</name>
<keyword evidence="3" id="KW-1185">Reference proteome</keyword>
<gene>
    <name evidence="2" type="ORF">DIATSA_LOCUS7077</name>
</gene>
<feature type="compositionally biased region" description="Polar residues" evidence="1">
    <location>
        <begin position="27"/>
        <end position="46"/>
    </location>
</feature>
<proteinExistence type="predicted"/>
<dbReference type="OrthoDB" id="8191755at2759"/>
<reference evidence="2" key="2">
    <citation type="submission" date="2022-10" db="EMBL/GenBank/DDBJ databases">
        <authorList>
            <consortium name="ENA_rothamsted_submissions"/>
            <consortium name="culmorum"/>
            <person name="King R."/>
        </authorList>
    </citation>
    <scope>NUCLEOTIDE SEQUENCE</scope>
</reference>
<evidence type="ECO:0000313" key="3">
    <source>
        <dbReference type="Proteomes" id="UP001153714"/>
    </source>
</evidence>
<feature type="region of interest" description="Disordered" evidence="1">
    <location>
        <begin position="1"/>
        <end position="48"/>
    </location>
</feature>
<dbReference type="AlphaFoldDB" id="A0A9N9WE60"/>
<feature type="compositionally biased region" description="Basic residues" evidence="1">
    <location>
        <begin position="136"/>
        <end position="151"/>
    </location>
</feature>
<feature type="region of interest" description="Disordered" evidence="1">
    <location>
        <begin position="117"/>
        <end position="151"/>
    </location>
</feature>
<reference evidence="2" key="1">
    <citation type="submission" date="2021-12" db="EMBL/GenBank/DDBJ databases">
        <authorList>
            <person name="King R."/>
        </authorList>
    </citation>
    <scope>NUCLEOTIDE SEQUENCE</scope>
</reference>
<protein>
    <submittedName>
        <fullName evidence="2">Uncharacterized protein</fullName>
    </submittedName>
</protein>
<accession>A0A9N9WE60</accession>
<dbReference type="EMBL" id="OU893333">
    <property type="protein sequence ID" value="CAG9789337.1"/>
    <property type="molecule type" value="Genomic_DNA"/>
</dbReference>
<evidence type="ECO:0000256" key="1">
    <source>
        <dbReference type="SAM" id="MobiDB-lite"/>
    </source>
</evidence>